<organism evidence="1 2">
    <name type="scientific">Panagrolaimus sp. PS1159</name>
    <dbReference type="NCBI Taxonomy" id="55785"/>
    <lineage>
        <taxon>Eukaryota</taxon>
        <taxon>Metazoa</taxon>
        <taxon>Ecdysozoa</taxon>
        <taxon>Nematoda</taxon>
        <taxon>Chromadorea</taxon>
        <taxon>Rhabditida</taxon>
        <taxon>Tylenchina</taxon>
        <taxon>Panagrolaimomorpha</taxon>
        <taxon>Panagrolaimoidea</taxon>
        <taxon>Panagrolaimidae</taxon>
        <taxon>Panagrolaimus</taxon>
    </lineage>
</organism>
<reference evidence="2" key="1">
    <citation type="submission" date="2022-11" db="UniProtKB">
        <authorList>
            <consortium name="WormBaseParasite"/>
        </authorList>
    </citation>
    <scope>IDENTIFICATION</scope>
</reference>
<accession>A0AC35GXA3</accession>
<evidence type="ECO:0000313" key="2">
    <source>
        <dbReference type="WBParaSite" id="PS1159_v2.g9389.t1"/>
    </source>
</evidence>
<sequence>MPQHNQQSLAASSQHASPTVASHPQQLPPPGQYHQAEVTPSAQPMLQYTPPTTTVSQHVQVQNKHYYTVSQAPTPPSSSRQPQLSRMLSKRSIHRTSQQQQQEQQHFQYPLNHYASTHSISTSSSTGSTFVQPSAQMPQPLQQQQQLLQQWQNQQNAIQYPEQIPGPMIPQQPQQPYCYPSNNANYHSQPAMPLSLAQPQQQQLYLQQQQPPTSTEAYYPQGSQTLNQHSQYSTIQNYETPATFTSPHLSPIIDSDTSGYQTLSPDPFFNFTNDSFQ</sequence>
<protein>
    <submittedName>
        <fullName evidence="2">Uncharacterized protein</fullName>
    </submittedName>
</protein>
<name>A0AC35GXA3_9BILA</name>
<evidence type="ECO:0000313" key="1">
    <source>
        <dbReference type="Proteomes" id="UP000887580"/>
    </source>
</evidence>
<dbReference type="WBParaSite" id="PS1159_v2.g9389.t1">
    <property type="protein sequence ID" value="PS1159_v2.g9389.t1"/>
    <property type="gene ID" value="PS1159_v2.g9389"/>
</dbReference>
<dbReference type="Proteomes" id="UP000887580">
    <property type="component" value="Unplaced"/>
</dbReference>
<proteinExistence type="predicted"/>